<keyword evidence="3" id="KW-0862">Zinc</keyword>
<feature type="transmembrane region" description="Helical" evidence="5">
    <location>
        <begin position="12"/>
        <end position="35"/>
    </location>
</feature>
<evidence type="ECO:0000313" key="8">
    <source>
        <dbReference type="Proteomes" id="UP000289738"/>
    </source>
</evidence>
<keyword evidence="5" id="KW-0812">Transmembrane</keyword>
<keyword evidence="5" id="KW-0472">Membrane</keyword>
<evidence type="ECO:0000313" key="7">
    <source>
        <dbReference type="EMBL" id="RYQ98601.1"/>
    </source>
</evidence>
<gene>
    <name evidence="7" type="ORF">Ahy_B07g086350</name>
</gene>
<dbReference type="Proteomes" id="UP000289738">
    <property type="component" value="Chromosome B07"/>
</dbReference>
<feature type="region of interest" description="Disordered" evidence="4">
    <location>
        <begin position="127"/>
        <end position="196"/>
    </location>
</feature>
<evidence type="ECO:0000256" key="4">
    <source>
        <dbReference type="SAM" id="MobiDB-lite"/>
    </source>
</evidence>
<comment type="caution">
    <text evidence="7">The sequence shown here is derived from an EMBL/GenBank/DDBJ whole genome shotgun (WGS) entry which is preliminary data.</text>
</comment>
<dbReference type="PANTHER" id="PTHR33779">
    <property type="entry name" value="EXPRESSED PROTEIN"/>
    <property type="match status" value="1"/>
</dbReference>
<reference evidence="7 8" key="1">
    <citation type="submission" date="2019-01" db="EMBL/GenBank/DDBJ databases">
        <title>Sequencing of cultivated peanut Arachis hypogaea provides insights into genome evolution and oil improvement.</title>
        <authorList>
            <person name="Chen X."/>
        </authorList>
    </citation>
    <scope>NUCLEOTIDE SEQUENCE [LARGE SCALE GENOMIC DNA]</scope>
    <source>
        <strain evidence="8">cv. Fuhuasheng</strain>
        <tissue evidence="7">Leaves</tissue>
    </source>
</reference>
<name>A0A444Y9G1_ARAHY</name>
<keyword evidence="5" id="KW-1133">Transmembrane helix</keyword>
<organism evidence="7 8">
    <name type="scientific">Arachis hypogaea</name>
    <name type="common">Peanut</name>
    <dbReference type="NCBI Taxonomy" id="3818"/>
    <lineage>
        <taxon>Eukaryota</taxon>
        <taxon>Viridiplantae</taxon>
        <taxon>Streptophyta</taxon>
        <taxon>Embryophyta</taxon>
        <taxon>Tracheophyta</taxon>
        <taxon>Spermatophyta</taxon>
        <taxon>Magnoliopsida</taxon>
        <taxon>eudicotyledons</taxon>
        <taxon>Gunneridae</taxon>
        <taxon>Pentapetalae</taxon>
        <taxon>rosids</taxon>
        <taxon>fabids</taxon>
        <taxon>Fabales</taxon>
        <taxon>Fabaceae</taxon>
        <taxon>Papilionoideae</taxon>
        <taxon>50 kb inversion clade</taxon>
        <taxon>dalbergioids sensu lato</taxon>
        <taxon>Dalbergieae</taxon>
        <taxon>Pterocarpus clade</taxon>
        <taxon>Arachis</taxon>
    </lineage>
</organism>
<keyword evidence="2" id="KW-0863">Zinc-finger</keyword>
<keyword evidence="1" id="KW-0479">Metal-binding</keyword>
<accession>A0A444Y9G1</accession>
<dbReference type="Pfam" id="PF25054">
    <property type="entry name" value="PHD_pln"/>
    <property type="match status" value="1"/>
</dbReference>
<dbReference type="PANTHER" id="PTHR33779:SF1">
    <property type="entry name" value="EXPRESSED PROTEIN"/>
    <property type="match status" value="1"/>
</dbReference>
<protein>
    <recommendedName>
        <fullName evidence="6">PHD-type zinc finger plants domain-containing protein</fullName>
    </recommendedName>
</protein>
<dbReference type="InterPro" id="IPR056874">
    <property type="entry name" value="PHD_dom_pln"/>
</dbReference>
<dbReference type="SUPFAM" id="SSF57903">
    <property type="entry name" value="FYVE/PHD zinc finger"/>
    <property type="match status" value="1"/>
</dbReference>
<keyword evidence="8" id="KW-1185">Reference proteome</keyword>
<evidence type="ECO:0000256" key="3">
    <source>
        <dbReference type="ARBA" id="ARBA00022833"/>
    </source>
</evidence>
<dbReference type="EMBL" id="SDMP01000017">
    <property type="protein sequence ID" value="RYQ98601.1"/>
    <property type="molecule type" value="Genomic_DNA"/>
</dbReference>
<evidence type="ECO:0000259" key="6">
    <source>
        <dbReference type="Pfam" id="PF25054"/>
    </source>
</evidence>
<evidence type="ECO:0000256" key="5">
    <source>
        <dbReference type="SAM" id="Phobius"/>
    </source>
</evidence>
<dbReference type="STRING" id="3818.A0A444Y9G1"/>
<evidence type="ECO:0000256" key="2">
    <source>
        <dbReference type="ARBA" id="ARBA00022771"/>
    </source>
</evidence>
<dbReference type="InterPro" id="IPR011011">
    <property type="entry name" value="Znf_FYVE_PHD"/>
</dbReference>
<proteinExistence type="predicted"/>
<dbReference type="GO" id="GO:0008270">
    <property type="term" value="F:zinc ion binding"/>
    <property type="evidence" value="ECO:0007669"/>
    <property type="project" value="UniProtKB-KW"/>
</dbReference>
<dbReference type="AlphaFoldDB" id="A0A444Y9G1"/>
<feature type="domain" description="PHD-type zinc finger plants" evidence="6">
    <location>
        <begin position="79"/>
        <end position="121"/>
    </location>
</feature>
<evidence type="ECO:0000256" key="1">
    <source>
        <dbReference type="ARBA" id="ARBA00022723"/>
    </source>
</evidence>
<sequence>MSLSALPFPSQACSIIIGLFAPLSSLLLILCLRVACINSIKSLFLLCLKYHNSITSMTTSKSSNETAASEQLNNNTECCMCGDLGFSDQLFHCKVCQFRSQHRYCSNLYPKDEACETCNWCLSQKENTKEKSPNSSNSSSSHHRNNDEGNKNKKLIKKLQIQKPMIKKPKSPSDHQSSRSPPPPSPSPSVMTPTRKRIVTNRALEERLRRTKSEGVIAAVRNGGATKQVFRNKVRRYKLLDEVSS</sequence>